<dbReference type="InterPro" id="IPR007627">
    <property type="entry name" value="RNA_pol_sigma70_r2"/>
</dbReference>
<dbReference type="InterPro" id="IPR013324">
    <property type="entry name" value="RNA_pol_sigma_r3/r4-like"/>
</dbReference>
<evidence type="ECO:0000313" key="8">
    <source>
        <dbReference type="Proteomes" id="UP000542342"/>
    </source>
</evidence>
<evidence type="ECO:0000259" key="6">
    <source>
        <dbReference type="Pfam" id="PF08281"/>
    </source>
</evidence>
<keyword evidence="8" id="KW-1185">Reference proteome</keyword>
<keyword evidence="3" id="KW-0731">Sigma factor</keyword>
<sequence length="190" mass="21746">MASATVYKQLVQDYYEALYRFAYRLSGSENDACDLVQETYRTAFESIHQLQKLESARSWLFQILLNAYRQQWRRKGSLQYCPPEMLYDQVSGEPESSDGLDESDLESRAIDPQLLQEAIDSLSEELRTPLLLHYMEGFKYREIAELLGVPIGTVMSRISRAKGHIRRFFRAKGLKGPSAPTGAGDVRHAM</sequence>
<dbReference type="Pfam" id="PF04542">
    <property type="entry name" value="Sigma70_r2"/>
    <property type="match status" value="1"/>
</dbReference>
<organism evidence="7 8">
    <name type="scientific">Thermogemmata fonticola</name>
    <dbReference type="NCBI Taxonomy" id="2755323"/>
    <lineage>
        <taxon>Bacteria</taxon>
        <taxon>Pseudomonadati</taxon>
        <taxon>Planctomycetota</taxon>
        <taxon>Planctomycetia</taxon>
        <taxon>Gemmatales</taxon>
        <taxon>Gemmataceae</taxon>
        <taxon>Thermogemmata</taxon>
    </lineage>
</organism>
<dbReference type="Gene3D" id="1.10.1740.10">
    <property type="match status" value="1"/>
</dbReference>
<dbReference type="InterPro" id="IPR039425">
    <property type="entry name" value="RNA_pol_sigma-70-like"/>
</dbReference>
<dbReference type="Pfam" id="PF08281">
    <property type="entry name" value="Sigma70_r4_2"/>
    <property type="match status" value="1"/>
</dbReference>
<evidence type="ECO:0000256" key="2">
    <source>
        <dbReference type="ARBA" id="ARBA00023015"/>
    </source>
</evidence>
<dbReference type="PANTHER" id="PTHR43133:SF25">
    <property type="entry name" value="RNA POLYMERASE SIGMA FACTOR RFAY-RELATED"/>
    <property type="match status" value="1"/>
</dbReference>
<evidence type="ECO:0000313" key="7">
    <source>
        <dbReference type="EMBL" id="MBA2225450.1"/>
    </source>
</evidence>
<keyword evidence="2" id="KW-0805">Transcription regulation</keyword>
<dbReference type="InterPro" id="IPR013249">
    <property type="entry name" value="RNA_pol_sigma70_r4_t2"/>
</dbReference>
<feature type="domain" description="RNA polymerase sigma-70 region 2" evidence="5">
    <location>
        <begin position="10"/>
        <end position="76"/>
    </location>
</feature>
<keyword evidence="4" id="KW-0804">Transcription</keyword>
<dbReference type="SUPFAM" id="SSF88946">
    <property type="entry name" value="Sigma2 domain of RNA polymerase sigma factors"/>
    <property type="match status" value="1"/>
</dbReference>
<dbReference type="InterPro" id="IPR014284">
    <property type="entry name" value="RNA_pol_sigma-70_dom"/>
</dbReference>
<protein>
    <submittedName>
        <fullName evidence="7">RNA polymerase sigma factor</fullName>
    </submittedName>
</protein>
<dbReference type="AlphaFoldDB" id="A0A7V8VCG9"/>
<reference evidence="7 8" key="1">
    <citation type="submission" date="2020-07" db="EMBL/GenBank/DDBJ databases">
        <title>Thermogemmata thermophila gen. nov., sp. nov., a novel moderate thermophilic planctomycete from a Kamchatka hot spring.</title>
        <authorList>
            <person name="Elcheninov A.G."/>
            <person name="Podosokorskaya O.A."/>
            <person name="Kovaleva O.L."/>
            <person name="Novikov A."/>
            <person name="Bonch-Osmolovskaya E.A."/>
            <person name="Toshchakov S.V."/>
            <person name="Kublanov I.V."/>
        </authorList>
    </citation>
    <scope>NUCLEOTIDE SEQUENCE [LARGE SCALE GENOMIC DNA]</scope>
    <source>
        <strain evidence="7 8">2918</strain>
    </source>
</reference>
<comment type="caution">
    <text evidence="7">The sequence shown here is derived from an EMBL/GenBank/DDBJ whole genome shotgun (WGS) entry which is preliminary data.</text>
</comment>
<dbReference type="EMBL" id="JACEFB010000002">
    <property type="protein sequence ID" value="MBA2225450.1"/>
    <property type="molecule type" value="Genomic_DNA"/>
</dbReference>
<dbReference type="GO" id="GO:0016987">
    <property type="term" value="F:sigma factor activity"/>
    <property type="evidence" value="ECO:0007669"/>
    <property type="project" value="UniProtKB-KW"/>
</dbReference>
<dbReference type="InterPro" id="IPR013325">
    <property type="entry name" value="RNA_pol_sigma_r2"/>
</dbReference>
<proteinExistence type="inferred from homology"/>
<dbReference type="GO" id="GO:0003677">
    <property type="term" value="F:DNA binding"/>
    <property type="evidence" value="ECO:0007669"/>
    <property type="project" value="InterPro"/>
</dbReference>
<dbReference type="Gene3D" id="1.10.10.10">
    <property type="entry name" value="Winged helix-like DNA-binding domain superfamily/Winged helix DNA-binding domain"/>
    <property type="match status" value="1"/>
</dbReference>
<evidence type="ECO:0000259" key="5">
    <source>
        <dbReference type="Pfam" id="PF04542"/>
    </source>
</evidence>
<evidence type="ECO:0000256" key="1">
    <source>
        <dbReference type="ARBA" id="ARBA00010641"/>
    </source>
</evidence>
<dbReference type="Proteomes" id="UP000542342">
    <property type="component" value="Unassembled WGS sequence"/>
</dbReference>
<dbReference type="InterPro" id="IPR036388">
    <property type="entry name" value="WH-like_DNA-bd_sf"/>
</dbReference>
<gene>
    <name evidence="7" type="ORF">H0921_04640</name>
</gene>
<dbReference type="PANTHER" id="PTHR43133">
    <property type="entry name" value="RNA POLYMERASE ECF-TYPE SIGMA FACTO"/>
    <property type="match status" value="1"/>
</dbReference>
<accession>A0A7V8VCG9</accession>
<dbReference type="CDD" id="cd06171">
    <property type="entry name" value="Sigma70_r4"/>
    <property type="match status" value="1"/>
</dbReference>
<dbReference type="SUPFAM" id="SSF88659">
    <property type="entry name" value="Sigma3 and sigma4 domains of RNA polymerase sigma factors"/>
    <property type="match status" value="1"/>
</dbReference>
<evidence type="ECO:0000256" key="4">
    <source>
        <dbReference type="ARBA" id="ARBA00023163"/>
    </source>
</evidence>
<evidence type="ECO:0000256" key="3">
    <source>
        <dbReference type="ARBA" id="ARBA00023082"/>
    </source>
</evidence>
<name>A0A7V8VCG9_9BACT</name>
<feature type="domain" description="RNA polymerase sigma factor 70 region 4 type 2" evidence="6">
    <location>
        <begin position="114"/>
        <end position="164"/>
    </location>
</feature>
<dbReference type="GO" id="GO:0006352">
    <property type="term" value="P:DNA-templated transcription initiation"/>
    <property type="evidence" value="ECO:0007669"/>
    <property type="project" value="InterPro"/>
</dbReference>
<comment type="similarity">
    <text evidence="1">Belongs to the sigma-70 factor family. ECF subfamily.</text>
</comment>
<dbReference type="RefSeq" id="WP_194536874.1">
    <property type="nucleotide sequence ID" value="NZ_JACEFB010000002.1"/>
</dbReference>
<dbReference type="NCBIfam" id="TIGR02937">
    <property type="entry name" value="sigma70-ECF"/>
    <property type="match status" value="1"/>
</dbReference>